<proteinExistence type="predicted"/>
<evidence type="ECO:0000313" key="3">
    <source>
        <dbReference type="Proteomes" id="UP000005583"/>
    </source>
</evidence>
<dbReference type="EMBL" id="ACGU01000108">
    <property type="protein sequence ID" value="EEJ71172.1"/>
    <property type="molecule type" value="Genomic_DNA"/>
</dbReference>
<dbReference type="OrthoDB" id="2316975at2"/>
<keyword evidence="3" id="KW-1185">Reference proteome</keyword>
<evidence type="ECO:0008006" key="4">
    <source>
        <dbReference type="Google" id="ProtNLM"/>
    </source>
</evidence>
<dbReference type="InterPro" id="IPR036629">
    <property type="entry name" value="YjbJ_sf"/>
</dbReference>
<gene>
    <name evidence="2" type="ORF">HMPREF0548_1904</name>
</gene>
<dbReference type="PATRIC" id="fig|525365.8.peg.2034"/>
<dbReference type="AlphaFoldDB" id="C2EQF8"/>
<evidence type="ECO:0000256" key="1">
    <source>
        <dbReference type="SAM" id="MobiDB-lite"/>
    </source>
</evidence>
<feature type="compositionally biased region" description="Basic and acidic residues" evidence="1">
    <location>
        <begin position="44"/>
        <end position="53"/>
    </location>
</feature>
<sequence>MVKDKHGLKDKIKETEGKLTNDKLREAEGKAQVAKGKTKAKINKSAEDIKRKG</sequence>
<evidence type="ECO:0000313" key="2">
    <source>
        <dbReference type="EMBL" id="EEJ71172.1"/>
    </source>
</evidence>
<comment type="caution">
    <text evidence="2">The sequence shown here is derived from an EMBL/GenBank/DDBJ whole genome shotgun (WGS) entry which is preliminary data.</text>
</comment>
<dbReference type="Gene3D" id="1.10.1470.10">
    <property type="entry name" value="YjbJ"/>
    <property type="match status" value="1"/>
</dbReference>
<feature type="region of interest" description="Disordered" evidence="1">
    <location>
        <begin position="23"/>
        <end position="53"/>
    </location>
</feature>
<name>C2EQF8_9LACO</name>
<dbReference type="Proteomes" id="UP000005583">
    <property type="component" value="Unassembled WGS sequence"/>
</dbReference>
<dbReference type="HOGENOM" id="CLU_135567_0_1_9"/>
<accession>C2EQF8</accession>
<reference evidence="2 3" key="1">
    <citation type="submission" date="2009-01" db="EMBL/GenBank/DDBJ databases">
        <authorList>
            <person name="Qin X."/>
            <person name="Bachman B."/>
            <person name="Battles P."/>
            <person name="Bell A."/>
            <person name="Bess C."/>
            <person name="Bickham C."/>
            <person name="Chaboub L."/>
            <person name="Chen D."/>
            <person name="Coyle M."/>
            <person name="Deiros D.R."/>
            <person name="Dinh H."/>
            <person name="Forbes L."/>
            <person name="Fowler G."/>
            <person name="Francisco L."/>
            <person name="Fu Q."/>
            <person name="Gubbala S."/>
            <person name="Hale W."/>
            <person name="Han Y."/>
            <person name="Hemphill L."/>
            <person name="Highlander S.K."/>
            <person name="Hirani K."/>
            <person name="Hogues M."/>
            <person name="Jackson L."/>
            <person name="Jakkamsetti A."/>
            <person name="Javaid M."/>
            <person name="Jiang H."/>
            <person name="Korchina V."/>
            <person name="Kovar C."/>
            <person name="Lara F."/>
            <person name="Lee S."/>
            <person name="Mata R."/>
            <person name="Mathew T."/>
            <person name="Moen C."/>
            <person name="Morales K."/>
            <person name="Munidasa M."/>
            <person name="Nazareth L."/>
            <person name="Ngo R."/>
            <person name="Nguyen L."/>
            <person name="Okwuonu G."/>
            <person name="Ongeri F."/>
            <person name="Patil S."/>
            <person name="Petrosino J."/>
            <person name="Pham C."/>
            <person name="Pham P."/>
            <person name="Pu L.-L."/>
            <person name="Puazo M."/>
            <person name="Raj R."/>
            <person name="Reid J."/>
            <person name="Rouhana J."/>
            <person name="Saada N."/>
            <person name="Shang Y."/>
            <person name="Simmons D."/>
            <person name="Thornton R."/>
            <person name="Warren J."/>
            <person name="Weissenberger G."/>
            <person name="Zhang J."/>
            <person name="Zhang L."/>
            <person name="Zhou C."/>
            <person name="Zhu D."/>
            <person name="Muzny D."/>
            <person name="Worley K."/>
            <person name="Gibbs R."/>
        </authorList>
    </citation>
    <scope>NUCLEOTIDE SEQUENCE [LARGE SCALE GENOMIC DNA]</scope>
    <source>
        <strain evidence="2 3">DSM 16047</strain>
    </source>
</reference>
<dbReference type="SUPFAM" id="SSF69047">
    <property type="entry name" value="Hypothetical protein YjbJ"/>
    <property type="match status" value="1"/>
</dbReference>
<protein>
    <recommendedName>
        <fullName evidence="4">CsbD-like protein</fullName>
    </recommendedName>
</protein>
<organism evidence="2 3">
    <name type="scientific">Lactobacillus ultunensis DSM 16047</name>
    <dbReference type="NCBI Taxonomy" id="525365"/>
    <lineage>
        <taxon>Bacteria</taxon>
        <taxon>Bacillati</taxon>
        <taxon>Bacillota</taxon>
        <taxon>Bacilli</taxon>
        <taxon>Lactobacillales</taxon>
        <taxon>Lactobacillaceae</taxon>
        <taxon>Lactobacillus</taxon>
    </lineage>
</organism>
<dbReference type="RefSeq" id="WP_007126661.1">
    <property type="nucleotide sequence ID" value="NZ_AZFO01000007.1"/>
</dbReference>